<keyword evidence="1" id="KW-0472">Membrane</keyword>
<dbReference type="SUPFAM" id="SSF88713">
    <property type="entry name" value="Glycoside hydrolase/deacetylase"/>
    <property type="match status" value="1"/>
</dbReference>
<sequence length="459" mass="49641">MKVSKRTLIRRTIIRGLLAMAIIVSVISVLSKNNLPAAATQDLPEPAVSPVKASPVPAQAVTPPFVPISRSTPGNDAAKVSAVTGKPAAAIVPLVQKKEQQKEQKKEQKTVYLTFDDGPSNVTPTVLETLRKQGVKATFFVLGEQAKSRPELINAIWEQGHAIGNHTYNHNYHDLYSGFTEFWNQIKQTEEVVREITGLRPQLVRAPGGTYGHFDATYFELLKEAGYTVTDWTVDSGDSKRKGVPAAEILRQSVASMKASSVILLLHDGAGHSESAKALPEIIARYKAAGYAFGVLDAGQEPVQFRVSAAAAASGRTKPSKAWIASNILPNAGLFAPGKPLALEVGMLEAKLEPGEFRIIEGQYMVPLRAVVERLGGQVGWNAASRSGSISWNGRYVSADAVKKRLTMTSDDGTTVYRQSNVEMMGDSLWLPLRELLEVTGHPLLEARVTGGERRVKAG</sequence>
<dbReference type="CDD" id="cd10944">
    <property type="entry name" value="CE4_SmPgdA_like"/>
    <property type="match status" value="1"/>
</dbReference>
<dbReference type="Proteomes" id="UP000838324">
    <property type="component" value="Unassembled WGS sequence"/>
</dbReference>
<gene>
    <name evidence="3" type="ORF">PAECIP111892_04076</name>
</gene>
<keyword evidence="1" id="KW-1133">Transmembrane helix</keyword>
<dbReference type="RefSeq" id="WP_236335887.1">
    <property type="nucleotide sequence ID" value="NZ_CAKMMG010000006.1"/>
</dbReference>
<dbReference type="EMBL" id="CAKMMG010000006">
    <property type="protein sequence ID" value="CAH1214781.1"/>
    <property type="molecule type" value="Genomic_DNA"/>
</dbReference>
<dbReference type="InterPro" id="IPR002509">
    <property type="entry name" value="NODB_dom"/>
</dbReference>
<dbReference type="PROSITE" id="PS51677">
    <property type="entry name" value="NODB"/>
    <property type="match status" value="1"/>
</dbReference>
<organism evidence="3 4">
    <name type="scientific">Paenibacillus auburnensis</name>
    <dbReference type="NCBI Taxonomy" id="2905649"/>
    <lineage>
        <taxon>Bacteria</taxon>
        <taxon>Bacillati</taxon>
        <taxon>Bacillota</taxon>
        <taxon>Bacilli</taxon>
        <taxon>Bacillales</taxon>
        <taxon>Paenibacillaceae</taxon>
        <taxon>Paenibacillus</taxon>
    </lineage>
</organism>
<accession>A0ABM9CJY1</accession>
<evidence type="ECO:0000256" key="1">
    <source>
        <dbReference type="SAM" id="Phobius"/>
    </source>
</evidence>
<dbReference type="InterPro" id="IPR012854">
    <property type="entry name" value="Cu_amine_oxidase-like_N"/>
</dbReference>
<dbReference type="InterPro" id="IPR011330">
    <property type="entry name" value="Glyco_hydro/deAcase_b/a-brl"/>
</dbReference>
<dbReference type="Gene3D" id="3.30.457.10">
    <property type="entry name" value="Copper amine oxidase-like, N-terminal domain"/>
    <property type="match status" value="1"/>
</dbReference>
<name>A0ABM9CJY1_9BACL</name>
<evidence type="ECO:0000313" key="4">
    <source>
        <dbReference type="Proteomes" id="UP000838324"/>
    </source>
</evidence>
<proteinExistence type="predicted"/>
<evidence type="ECO:0000313" key="3">
    <source>
        <dbReference type="EMBL" id="CAH1214781.1"/>
    </source>
</evidence>
<dbReference type="Pfam" id="PF01522">
    <property type="entry name" value="Polysacc_deac_1"/>
    <property type="match status" value="1"/>
</dbReference>
<dbReference type="PANTHER" id="PTHR10587:SF125">
    <property type="entry name" value="POLYSACCHARIDE DEACETYLASE YHEN-RELATED"/>
    <property type="match status" value="1"/>
</dbReference>
<dbReference type="Gene3D" id="3.20.20.370">
    <property type="entry name" value="Glycoside hydrolase/deacetylase"/>
    <property type="match status" value="1"/>
</dbReference>
<dbReference type="InterPro" id="IPR036582">
    <property type="entry name" value="Mao_N_sf"/>
</dbReference>
<feature type="transmembrane region" description="Helical" evidence="1">
    <location>
        <begin position="12"/>
        <end position="31"/>
    </location>
</feature>
<evidence type="ECO:0000259" key="2">
    <source>
        <dbReference type="PROSITE" id="PS51677"/>
    </source>
</evidence>
<dbReference type="Pfam" id="PF07833">
    <property type="entry name" value="Cu_amine_oxidN1"/>
    <property type="match status" value="1"/>
</dbReference>
<protein>
    <recommendedName>
        <fullName evidence="2">NodB homology domain-containing protein</fullName>
    </recommendedName>
</protein>
<dbReference type="SUPFAM" id="SSF55383">
    <property type="entry name" value="Copper amine oxidase, domain N"/>
    <property type="match status" value="1"/>
</dbReference>
<dbReference type="InterPro" id="IPR050248">
    <property type="entry name" value="Polysacc_deacetylase_ArnD"/>
</dbReference>
<dbReference type="PANTHER" id="PTHR10587">
    <property type="entry name" value="GLYCOSYL TRANSFERASE-RELATED"/>
    <property type="match status" value="1"/>
</dbReference>
<keyword evidence="4" id="KW-1185">Reference proteome</keyword>
<feature type="domain" description="NodB homology" evidence="2">
    <location>
        <begin position="109"/>
        <end position="294"/>
    </location>
</feature>
<comment type="caution">
    <text evidence="3">The sequence shown here is derived from an EMBL/GenBank/DDBJ whole genome shotgun (WGS) entry which is preliminary data.</text>
</comment>
<keyword evidence="1" id="KW-0812">Transmembrane</keyword>
<reference evidence="3" key="1">
    <citation type="submission" date="2022-01" db="EMBL/GenBank/DDBJ databases">
        <authorList>
            <person name="Criscuolo A."/>
        </authorList>
    </citation>
    <scope>NUCLEOTIDE SEQUENCE</scope>
    <source>
        <strain evidence="3">CIP111892</strain>
    </source>
</reference>